<dbReference type="EMBL" id="CAJVPU010000452">
    <property type="protein sequence ID" value="CAG8450700.1"/>
    <property type="molecule type" value="Genomic_DNA"/>
</dbReference>
<proteinExistence type="predicted"/>
<reference evidence="1" key="1">
    <citation type="submission" date="2021-06" db="EMBL/GenBank/DDBJ databases">
        <authorList>
            <person name="Kallberg Y."/>
            <person name="Tangrot J."/>
            <person name="Rosling A."/>
        </authorList>
    </citation>
    <scope>NUCLEOTIDE SEQUENCE</scope>
    <source>
        <strain evidence="1">IL203A</strain>
    </source>
</reference>
<evidence type="ECO:0000313" key="2">
    <source>
        <dbReference type="Proteomes" id="UP000789702"/>
    </source>
</evidence>
<comment type="caution">
    <text evidence="1">The sequence shown here is derived from an EMBL/GenBank/DDBJ whole genome shotgun (WGS) entry which is preliminary data.</text>
</comment>
<name>A0ACA9K4J1_9GLOM</name>
<protein>
    <submittedName>
        <fullName evidence="1">10334_t:CDS:1</fullName>
    </submittedName>
</protein>
<keyword evidence="2" id="KW-1185">Reference proteome</keyword>
<organism evidence="1 2">
    <name type="scientific">Dentiscutata heterogama</name>
    <dbReference type="NCBI Taxonomy" id="1316150"/>
    <lineage>
        <taxon>Eukaryota</taxon>
        <taxon>Fungi</taxon>
        <taxon>Fungi incertae sedis</taxon>
        <taxon>Mucoromycota</taxon>
        <taxon>Glomeromycotina</taxon>
        <taxon>Glomeromycetes</taxon>
        <taxon>Diversisporales</taxon>
        <taxon>Gigasporaceae</taxon>
        <taxon>Dentiscutata</taxon>
    </lineage>
</organism>
<accession>A0ACA9K4J1</accession>
<dbReference type="Proteomes" id="UP000789702">
    <property type="component" value="Unassembled WGS sequence"/>
</dbReference>
<evidence type="ECO:0000313" key="1">
    <source>
        <dbReference type="EMBL" id="CAG8450700.1"/>
    </source>
</evidence>
<gene>
    <name evidence="1" type="ORF">DHETER_LOCUS818</name>
</gene>
<sequence length="236" mass="27885">MDDNFVKFDSTNEPTYGIKENKWIFKTISRQKQEQYSDKAIGVVRLTQDGTRLYDSLSQTKQSEFLNNFQQELIISIPMNSERLQLTNRIVPSQYLLQIEILPTKDLYQDSVSQIVNTITELIKDKDTIIYMNNYTKYLDSSYGFIINRTKLHDFSNGFYFRWATLFIVINGKDVPWLNLRNKKKFLFIKWLKKYKTIASVFTICSSVDITLFEFLTSRFAGFEIFDAPFSDFLYV</sequence>